<gene>
    <name evidence="3" type="ORF">Ciccas_000143</name>
</gene>
<dbReference type="GO" id="GO:0005525">
    <property type="term" value="F:GTP binding"/>
    <property type="evidence" value="ECO:0007669"/>
    <property type="project" value="UniProtKB-KW"/>
</dbReference>
<accession>A0ABD2QRS8</accession>
<dbReference type="Proteomes" id="UP001626550">
    <property type="component" value="Unassembled WGS sequence"/>
</dbReference>
<organism evidence="3 4">
    <name type="scientific">Cichlidogyrus casuarinus</name>
    <dbReference type="NCBI Taxonomy" id="1844966"/>
    <lineage>
        <taxon>Eukaryota</taxon>
        <taxon>Metazoa</taxon>
        <taxon>Spiralia</taxon>
        <taxon>Lophotrochozoa</taxon>
        <taxon>Platyhelminthes</taxon>
        <taxon>Monogenea</taxon>
        <taxon>Monopisthocotylea</taxon>
        <taxon>Dactylogyridea</taxon>
        <taxon>Ancyrocephalidae</taxon>
        <taxon>Cichlidogyrus</taxon>
    </lineage>
</organism>
<keyword evidence="4" id="KW-1185">Reference proteome</keyword>
<dbReference type="EMBL" id="JBJKFK010000007">
    <property type="protein sequence ID" value="KAL3321186.1"/>
    <property type="molecule type" value="Genomic_DNA"/>
</dbReference>
<name>A0ABD2QRS8_9PLAT</name>
<keyword evidence="2" id="KW-0342">GTP-binding</keyword>
<protein>
    <submittedName>
        <fullName evidence="3">Uncharacterized protein</fullName>
    </submittedName>
</protein>
<evidence type="ECO:0000256" key="2">
    <source>
        <dbReference type="ARBA" id="ARBA00023134"/>
    </source>
</evidence>
<evidence type="ECO:0000256" key="1">
    <source>
        <dbReference type="ARBA" id="ARBA00022741"/>
    </source>
</evidence>
<sequence length="202" mass="23398">MLFGNDTLIQDLNPEIETNNIFADLNKRIACSLTQVLQSQTIESSSNSCPFVDALCFDHNRPLIRVATTQFNRKMRHPQILFQDIERIYGPLWPSHASTCGALWINKFPPEKYKSSVKSECMGWKHSSELLKLSFAESSNEEFFTLAWNSSTIDTFLKREINKSRQLLSANAYVHSYERYGCEKLHMDECLEILETTIEKYQ</sequence>
<dbReference type="InterPro" id="IPR008280">
    <property type="entry name" value="Tub_FtsZ_C"/>
</dbReference>
<evidence type="ECO:0000313" key="4">
    <source>
        <dbReference type="Proteomes" id="UP001626550"/>
    </source>
</evidence>
<evidence type="ECO:0000313" key="3">
    <source>
        <dbReference type="EMBL" id="KAL3321186.1"/>
    </source>
</evidence>
<dbReference type="SUPFAM" id="SSF55307">
    <property type="entry name" value="Tubulin C-terminal domain-like"/>
    <property type="match status" value="1"/>
</dbReference>
<proteinExistence type="predicted"/>
<reference evidence="3 4" key="1">
    <citation type="submission" date="2024-11" db="EMBL/GenBank/DDBJ databases">
        <title>Adaptive evolution of stress response genes in parasites aligns with host niche diversity.</title>
        <authorList>
            <person name="Hahn C."/>
            <person name="Resl P."/>
        </authorList>
    </citation>
    <scope>NUCLEOTIDE SEQUENCE [LARGE SCALE GENOMIC DNA]</scope>
    <source>
        <strain evidence="3">EGGRZ-B1_66</strain>
        <tissue evidence="3">Body</tissue>
    </source>
</reference>
<comment type="caution">
    <text evidence="3">The sequence shown here is derived from an EMBL/GenBank/DDBJ whole genome shotgun (WGS) entry which is preliminary data.</text>
</comment>
<keyword evidence="1" id="KW-0547">Nucleotide-binding</keyword>
<dbReference type="AlphaFoldDB" id="A0ABD2QRS8"/>